<dbReference type="Pfam" id="PF25198">
    <property type="entry name" value="Spore_GerAC_N"/>
    <property type="match status" value="1"/>
</dbReference>
<comment type="subcellular location">
    <subcellularLocation>
        <location evidence="1">Membrane</location>
        <topology evidence="1">Lipid-anchor</topology>
    </subcellularLocation>
</comment>
<keyword evidence="4" id="KW-0732">Signal</keyword>
<dbReference type="NCBIfam" id="TIGR02887">
    <property type="entry name" value="spore_ger_x_C"/>
    <property type="match status" value="1"/>
</dbReference>
<sequence length="370" mass="40956">MTYSMLIRTCALIVLTLLATSGCSTVKQINRISFVTAVGIDKTEAGVRVYALAAVPGRFMSLAPGGAAGQSESPNFMIEQEGTSVSDALYRMKLKSARDLQFGHVKTIVFSDEAARGGLDEHLDLFMRRSEFQPTAWVAISEGSAKKLLLQQPEVPESISDLFVDIFSQVGSDSFEILPVYLYNLYGLTGENAQNGYAPLLQTIQKDNHVGVQGTALFRQDRMIGQLSPEETLTLQMLQGQKLKPASFVLDKKTVYLMNYKVKRQVGEGKLLVQFSLGLELDQSQGKPIGTLKDLRALEEETGKLVQKQTAQLIKKLQSLKSDPVGFAADYRKSHHLPRLDMEPWLDDLFPTLQPEVTVQATLLRRGTIQ</sequence>
<dbReference type="Pfam" id="PF05504">
    <property type="entry name" value="Spore_GerAC"/>
    <property type="match status" value="1"/>
</dbReference>
<evidence type="ECO:0000256" key="3">
    <source>
        <dbReference type="ARBA" id="ARBA00022544"/>
    </source>
</evidence>
<keyword evidence="6" id="KW-0564">Palmitate</keyword>
<evidence type="ECO:0000256" key="1">
    <source>
        <dbReference type="ARBA" id="ARBA00004635"/>
    </source>
</evidence>
<comment type="similarity">
    <text evidence="2">Belongs to the GerABKC lipoprotein family.</text>
</comment>
<dbReference type="Proteomes" id="UP001469365">
    <property type="component" value="Unassembled WGS sequence"/>
</dbReference>
<dbReference type="InterPro" id="IPR008844">
    <property type="entry name" value="Spore_GerAC-like"/>
</dbReference>
<evidence type="ECO:0000256" key="2">
    <source>
        <dbReference type="ARBA" id="ARBA00007886"/>
    </source>
</evidence>
<dbReference type="InterPro" id="IPR057336">
    <property type="entry name" value="GerAC_N"/>
</dbReference>
<comment type="caution">
    <text evidence="10">The sequence shown here is derived from an EMBL/GenBank/DDBJ whole genome shotgun (WGS) entry which is preliminary data.</text>
</comment>
<accession>A0ABU9DVG1</accession>
<name>A0ABU9DVG1_9BACL</name>
<protein>
    <submittedName>
        <fullName evidence="10">Ger(X)C family spore germination protein</fullName>
    </submittedName>
</protein>
<evidence type="ECO:0000256" key="4">
    <source>
        <dbReference type="ARBA" id="ARBA00022729"/>
    </source>
</evidence>
<evidence type="ECO:0000259" key="9">
    <source>
        <dbReference type="Pfam" id="PF25198"/>
    </source>
</evidence>
<dbReference type="InterPro" id="IPR038501">
    <property type="entry name" value="Spore_GerAC_C_sf"/>
</dbReference>
<gene>
    <name evidence="10" type="ORF">WMW72_29845</name>
</gene>
<evidence type="ECO:0000259" key="8">
    <source>
        <dbReference type="Pfam" id="PF05504"/>
    </source>
</evidence>
<feature type="domain" description="Spore germination protein N-terminal" evidence="9">
    <location>
        <begin position="27"/>
        <end position="201"/>
    </location>
</feature>
<keyword evidence="11" id="KW-1185">Reference proteome</keyword>
<keyword evidence="7" id="KW-0449">Lipoprotein</keyword>
<evidence type="ECO:0000313" key="10">
    <source>
        <dbReference type="EMBL" id="MEK8132108.1"/>
    </source>
</evidence>
<dbReference type="InterPro" id="IPR046953">
    <property type="entry name" value="Spore_GerAC-like_C"/>
</dbReference>
<organism evidence="10 11">
    <name type="scientific">Paenibacillus filicis</name>
    <dbReference type="NCBI Taxonomy" id="669464"/>
    <lineage>
        <taxon>Bacteria</taxon>
        <taxon>Bacillati</taxon>
        <taxon>Bacillota</taxon>
        <taxon>Bacilli</taxon>
        <taxon>Bacillales</taxon>
        <taxon>Paenibacillaceae</taxon>
        <taxon>Paenibacillus</taxon>
    </lineage>
</organism>
<evidence type="ECO:0000313" key="11">
    <source>
        <dbReference type="Proteomes" id="UP001469365"/>
    </source>
</evidence>
<dbReference type="PANTHER" id="PTHR35789">
    <property type="entry name" value="SPORE GERMINATION PROTEIN B3"/>
    <property type="match status" value="1"/>
</dbReference>
<feature type="domain" description="Spore germination GerAC-like C-terminal" evidence="8">
    <location>
        <begin position="213"/>
        <end position="367"/>
    </location>
</feature>
<evidence type="ECO:0000256" key="6">
    <source>
        <dbReference type="ARBA" id="ARBA00023139"/>
    </source>
</evidence>
<reference evidence="10 11" key="1">
    <citation type="submission" date="2024-04" db="EMBL/GenBank/DDBJ databases">
        <title>draft genome sequnece of Paenibacillus filicis.</title>
        <authorList>
            <person name="Kim D.-U."/>
        </authorList>
    </citation>
    <scope>NUCLEOTIDE SEQUENCE [LARGE SCALE GENOMIC DNA]</scope>
    <source>
        <strain evidence="10 11">KACC14197</strain>
    </source>
</reference>
<proteinExistence type="inferred from homology"/>
<dbReference type="EMBL" id="JBBPCC010000026">
    <property type="protein sequence ID" value="MEK8132108.1"/>
    <property type="molecule type" value="Genomic_DNA"/>
</dbReference>
<keyword evidence="3" id="KW-0309">Germination</keyword>
<evidence type="ECO:0000256" key="5">
    <source>
        <dbReference type="ARBA" id="ARBA00023136"/>
    </source>
</evidence>
<evidence type="ECO:0000256" key="7">
    <source>
        <dbReference type="ARBA" id="ARBA00023288"/>
    </source>
</evidence>
<dbReference type="Gene3D" id="3.30.300.210">
    <property type="entry name" value="Nutrient germinant receptor protein C, domain 3"/>
    <property type="match status" value="1"/>
</dbReference>
<dbReference type="PANTHER" id="PTHR35789:SF1">
    <property type="entry name" value="SPORE GERMINATION PROTEIN B3"/>
    <property type="match status" value="1"/>
</dbReference>
<keyword evidence="5" id="KW-0472">Membrane</keyword>
<dbReference type="RefSeq" id="WP_341419230.1">
    <property type="nucleotide sequence ID" value="NZ_JBBPCC010000026.1"/>
</dbReference>